<sequence>MKVFAIVAASFAALASAAPAPAQQCTPATYACTRHDSGWKVCNTSGNWEFAGSCPPKTVCKFFEPSLSPYCVPPEFTIPN</sequence>
<evidence type="ECO:0000313" key="2">
    <source>
        <dbReference type="Proteomes" id="UP001163324"/>
    </source>
</evidence>
<dbReference type="EMBL" id="CM047940">
    <property type="protein sequence ID" value="KAI9903668.1"/>
    <property type="molecule type" value="Genomic_DNA"/>
</dbReference>
<accession>A0ACC0VDX6</accession>
<gene>
    <name evidence="1" type="ORF">N3K66_000197</name>
</gene>
<reference evidence="1" key="1">
    <citation type="submission" date="2022-10" db="EMBL/GenBank/DDBJ databases">
        <title>Complete Genome of Trichothecium roseum strain YXFP-22015, a Plant Pathogen Isolated from Citrus.</title>
        <authorList>
            <person name="Wang Y."/>
            <person name="Zhu L."/>
        </authorList>
    </citation>
    <scope>NUCLEOTIDE SEQUENCE</scope>
    <source>
        <strain evidence="1">YXFP-22015</strain>
    </source>
</reference>
<proteinExistence type="predicted"/>
<dbReference type="Proteomes" id="UP001163324">
    <property type="component" value="Chromosome 1"/>
</dbReference>
<protein>
    <submittedName>
        <fullName evidence="1">Uncharacterized protein</fullName>
    </submittedName>
</protein>
<comment type="caution">
    <text evidence="1">The sequence shown here is derived from an EMBL/GenBank/DDBJ whole genome shotgun (WGS) entry which is preliminary data.</text>
</comment>
<organism evidence="1 2">
    <name type="scientific">Trichothecium roseum</name>
    <dbReference type="NCBI Taxonomy" id="47278"/>
    <lineage>
        <taxon>Eukaryota</taxon>
        <taxon>Fungi</taxon>
        <taxon>Dikarya</taxon>
        <taxon>Ascomycota</taxon>
        <taxon>Pezizomycotina</taxon>
        <taxon>Sordariomycetes</taxon>
        <taxon>Hypocreomycetidae</taxon>
        <taxon>Hypocreales</taxon>
        <taxon>Hypocreales incertae sedis</taxon>
        <taxon>Trichothecium</taxon>
    </lineage>
</organism>
<evidence type="ECO:0000313" key="1">
    <source>
        <dbReference type="EMBL" id="KAI9903668.1"/>
    </source>
</evidence>
<name>A0ACC0VDX6_9HYPO</name>
<keyword evidence="2" id="KW-1185">Reference proteome</keyword>